<evidence type="ECO:0000313" key="5">
    <source>
        <dbReference type="EMBL" id="GGC85344.1"/>
    </source>
</evidence>
<sequence length="184" mass="19194">MSETITVVGNIGSDVTGSTTAKGDAITSFRLASTERWLDRQTGAWVDGATNWYSVVCFRNLARNAGCSLSKGQPVIVSGRLKVRPWERDGKSGTNVQIEADSIGHNLRLGTTHFRGGNAGATGNGDNAPAGVDTTTGEIADSGPDDDAEAFVGTATSTPVDDRDDATVATDVFEEAAQKEAVPF</sequence>
<dbReference type="HAMAP" id="MF_00984">
    <property type="entry name" value="SSB"/>
    <property type="match status" value="1"/>
</dbReference>
<dbReference type="NCBIfam" id="TIGR00621">
    <property type="entry name" value="ssb"/>
    <property type="match status" value="1"/>
</dbReference>
<keyword evidence="1 2" id="KW-0238">DNA-binding</keyword>
<reference evidence="6" key="1">
    <citation type="journal article" date="2019" name="Int. J. Syst. Evol. Microbiol.">
        <title>The Global Catalogue of Microorganisms (GCM) 10K type strain sequencing project: providing services to taxonomists for standard genome sequencing and annotation.</title>
        <authorList>
            <consortium name="The Broad Institute Genomics Platform"/>
            <consortium name="The Broad Institute Genome Sequencing Center for Infectious Disease"/>
            <person name="Wu L."/>
            <person name="Ma J."/>
        </authorList>
    </citation>
    <scope>NUCLEOTIDE SEQUENCE [LARGE SCALE GENOMIC DNA]</scope>
    <source>
        <strain evidence="6">CGMCC 1.15480</strain>
    </source>
</reference>
<dbReference type="Gene3D" id="2.40.50.140">
    <property type="entry name" value="Nucleic acid-binding proteins"/>
    <property type="match status" value="1"/>
</dbReference>
<name>A0ABQ1NUX2_9MICC</name>
<comment type="subunit">
    <text evidence="2">Homotetramer.</text>
</comment>
<evidence type="ECO:0000256" key="1">
    <source>
        <dbReference type="ARBA" id="ARBA00023125"/>
    </source>
</evidence>
<gene>
    <name evidence="5" type="primary">ssb</name>
    <name evidence="5" type="ORF">GCM10011512_10280</name>
</gene>
<dbReference type="EMBL" id="BMJI01000003">
    <property type="protein sequence ID" value="GGC85344.1"/>
    <property type="molecule type" value="Genomic_DNA"/>
</dbReference>
<comment type="caution">
    <text evidence="5">The sequence shown here is derived from an EMBL/GenBank/DDBJ whole genome shotgun (WGS) entry which is preliminary data.</text>
</comment>
<dbReference type="InterPro" id="IPR000424">
    <property type="entry name" value="Primosome_PriB/ssb"/>
</dbReference>
<dbReference type="PROSITE" id="PS50935">
    <property type="entry name" value="SSB"/>
    <property type="match status" value="1"/>
</dbReference>
<accession>A0ABQ1NUX2</accession>
<protein>
    <recommendedName>
        <fullName evidence="2 3">Single-stranded DNA-binding protein</fullName>
        <shortName evidence="2">SSB</shortName>
    </recommendedName>
</protein>
<proteinExistence type="inferred from homology"/>
<dbReference type="SUPFAM" id="SSF50249">
    <property type="entry name" value="Nucleic acid-binding proteins"/>
    <property type="match status" value="1"/>
</dbReference>
<dbReference type="RefSeq" id="WP_188667056.1">
    <property type="nucleotide sequence ID" value="NZ_BMJI01000003.1"/>
</dbReference>
<dbReference type="InterPro" id="IPR011344">
    <property type="entry name" value="ssDNA-bd"/>
</dbReference>
<dbReference type="PANTHER" id="PTHR10302:SF27">
    <property type="entry name" value="SINGLE-STRANDED DNA-BINDING PROTEIN"/>
    <property type="match status" value="1"/>
</dbReference>
<evidence type="ECO:0000256" key="2">
    <source>
        <dbReference type="HAMAP-Rule" id="MF_00984"/>
    </source>
</evidence>
<dbReference type="CDD" id="cd04496">
    <property type="entry name" value="SSB_OBF"/>
    <property type="match status" value="1"/>
</dbReference>
<keyword evidence="6" id="KW-1185">Reference proteome</keyword>
<dbReference type="GO" id="GO:0003677">
    <property type="term" value="F:DNA binding"/>
    <property type="evidence" value="ECO:0007669"/>
    <property type="project" value="UniProtKB-KW"/>
</dbReference>
<comment type="caution">
    <text evidence="2">Lacks conserved residue(s) required for the propagation of feature annotation.</text>
</comment>
<dbReference type="Proteomes" id="UP000597761">
    <property type="component" value="Unassembled WGS sequence"/>
</dbReference>
<evidence type="ECO:0000256" key="3">
    <source>
        <dbReference type="RuleBase" id="RU000524"/>
    </source>
</evidence>
<evidence type="ECO:0000313" key="6">
    <source>
        <dbReference type="Proteomes" id="UP000597761"/>
    </source>
</evidence>
<organism evidence="5 6">
    <name type="scientific">Tersicoccus solisilvae</name>
    <dbReference type="NCBI Taxonomy" id="1882339"/>
    <lineage>
        <taxon>Bacteria</taxon>
        <taxon>Bacillati</taxon>
        <taxon>Actinomycetota</taxon>
        <taxon>Actinomycetes</taxon>
        <taxon>Micrococcales</taxon>
        <taxon>Micrococcaceae</taxon>
        <taxon>Tersicoccus</taxon>
    </lineage>
</organism>
<dbReference type="InterPro" id="IPR012340">
    <property type="entry name" value="NA-bd_OB-fold"/>
</dbReference>
<feature type="region of interest" description="Disordered" evidence="4">
    <location>
        <begin position="114"/>
        <end position="165"/>
    </location>
</feature>
<dbReference type="PANTHER" id="PTHR10302">
    <property type="entry name" value="SINGLE-STRANDED DNA-BINDING PROTEIN"/>
    <property type="match status" value="1"/>
</dbReference>
<dbReference type="Pfam" id="PF00436">
    <property type="entry name" value="SSB"/>
    <property type="match status" value="1"/>
</dbReference>
<evidence type="ECO:0000256" key="4">
    <source>
        <dbReference type="SAM" id="MobiDB-lite"/>
    </source>
</evidence>